<dbReference type="RefSeq" id="WP_138925962.1">
    <property type="nucleotide sequence ID" value="NZ_CP034412.1"/>
</dbReference>
<dbReference type="InterPro" id="IPR032466">
    <property type="entry name" value="Metal_Hydrolase"/>
</dbReference>
<dbReference type="GO" id="GO:0006046">
    <property type="term" value="P:N-acetylglucosamine catabolic process"/>
    <property type="evidence" value="ECO:0007669"/>
    <property type="project" value="TreeGrafter"/>
</dbReference>
<dbReference type="PANTHER" id="PTHR11113">
    <property type="entry name" value="N-ACETYLGLUCOSAMINE-6-PHOSPHATE DEACETYLASE"/>
    <property type="match status" value="1"/>
</dbReference>
<protein>
    <submittedName>
        <fullName evidence="10">N-acetylglucosamine-6-phosphate deacetylase</fullName>
    </submittedName>
</protein>
<feature type="binding site" evidence="8">
    <location>
        <position position="201"/>
    </location>
    <ligand>
        <name>Zn(2+)</name>
        <dbReference type="ChEBI" id="CHEBI:29105"/>
    </ligand>
</feature>
<feature type="binding site" evidence="7">
    <location>
        <begin position="239"/>
        <end position="240"/>
    </location>
    <ligand>
        <name>substrate</name>
    </ligand>
</feature>
<accession>A0A5B7WS46</accession>
<evidence type="ECO:0000256" key="2">
    <source>
        <dbReference type="ARBA" id="ARBA00022723"/>
    </source>
</evidence>
<evidence type="ECO:0000256" key="1">
    <source>
        <dbReference type="ARBA" id="ARBA00010716"/>
    </source>
</evidence>
<feature type="binding site" evidence="8">
    <location>
        <position position="135"/>
    </location>
    <ligand>
        <name>Zn(2+)</name>
        <dbReference type="ChEBI" id="CHEBI:29105"/>
    </ligand>
</feature>
<organism evidence="10 11">
    <name type="scientific">Glutamicibacter creatinolyticus</name>
    <dbReference type="NCBI Taxonomy" id="162496"/>
    <lineage>
        <taxon>Bacteria</taxon>
        <taxon>Bacillati</taxon>
        <taxon>Actinomycetota</taxon>
        <taxon>Actinomycetes</taxon>
        <taxon>Micrococcales</taxon>
        <taxon>Micrococcaceae</taxon>
        <taxon>Glutamicibacter</taxon>
    </lineage>
</organism>
<keyword evidence="4 5" id="KW-0119">Carbohydrate metabolism</keyword>
<dbReference type="InterPro" id="IPR003764">
    <property type="entry name" value="GlcNAc_6-P_deAcase"/>
</dbReference>
<feature type="binding site" evidence="8">
    <location>
        <position position="236"/>
    </location>
    <ligand>
        <name>Zn(2+)</name>
        <dbReference type="ChEBI" id="CHEBI:29105"/>
    </ligand>
</feature>
<dbReference type="PIRSF" id="PIRSF038994">
    <property type="entry name" value="NagA"/>
    <property type="match status" value="1"/>
</dbReference>
<dbReference type="KEGG" id="gcr:GcLGCM259_1051"/>
<keyword evidence="2 8" id="KW-0479">Metal-binding</keyword>
<gene>
    <name evidence="10" type="ORF">GcLGCM259_1051</name>
</gene>
<feature type="active site" description="Proton donor/acceptor" evidence="6">
    <location>
        <position position="297"/>
    </location>
</feature>
<dbReference type="EMBL" id="CP034412">
    <property type="protein sequence ID" value="QCY46797.1"/>
    <property type="molecule type" value="Genomic_DNA"/>
</dbReference>
<keyword evidence="3 5" id="KW-0378">Hydrolase</keyword>
<dbReference type="AlphaFoldDB" id="A0A5B7WS46"/>
<keyword evidence="11" id="KW-1185">Reference proteome</keyword>
<evidence type="ECO:0000259" key="9">
    <source>
        <dbReference type="Pfam" id="PF01979"/>
    </source>
</evidence>
<feature type="binding site" evidence="7">
    <location>
        <position position="247"/>
    </location>
    <ligand>
        <name>substrate</name>
    </ligand>
</feature>
<dbReference type="GO" id="GO:0046872">
    <property type="term" value="F:metal ion binding"/>
    <property type="evidence" value="ECO:0007669"/>
    <property type="project" value="UniProtKB-KW"/>
</dbReference>
<dbReference type="SUPFAM" id="SSF51338">
    <property type="entry name" value="Composite domain of metallo-dependent hydrolases"/>
    <property type="match status" value="1"/>
</dbReference>
<comment type="similarity">
    <text evidence="1 5">Belongs to the metallo-dependent hydrolases superfamily. NagA family.</text>
</comment>
<dbReference type="Gene3D" id="3.20.20.140">
    <property type="entry name" value="Metal-dependent hydrolases"/>
    <property type="match status" value="1"/>
</dbReference>
<feature type="binding site" evidence="7">
    <location>
        <begin position="333"/>
        <end position="335"/>
    </location>
    <ligand>
        <name>substrate</name>
    </ligand>
</feature>
<proteinExistence type="inferred from homology"/>
<evidence type="ECO:0000313" key="10">
    <source>
        <dbReference type="EMBL" id="QCY46797.1"/>
    </source>
</evidence>
<sequence>MSTEQRTVMFARLVSDGLQVTDGALAIEGDRIVFAGNRDDFLATEDADSFTEHPLAEDATLVPGLIDIHCHGANGADFSDPQHAGVKDAIDFLHRSGTTTVIASLVSSDHEQMLNATELLAEFAEAGLIAGIHAEGPFLAAERCGAQYPGFLTDPDPDFVGDLVMASHGQLRTMTFAPELEGTEDLIEALVSQGIVPAIGHTAASASVTRKALQEITEQLESAGVDGFTERPLVTHLFNAMPPIHHRDPGPAAAALEMAAKGHAVLELIADGVHLSPDTVRMVFALVGAKSIALVTDSMAATGLADGEYTVGPAKVRVEDGEAHLAEGDRQRLAGGTCTLLEVVRRTVAAGVPLVRAIISATKVPAYLIGLADEAGRLHQGFVADVLVLGPNLELRQVFRNGQLLD</sequence>
<dbReference type="InterPro" id="IPR011059">
    <property type="entry name" value="Metal-dep_hydrolase_composite"/>
</dbReference>
<dbReference type="Pfam" id="PF01979">
    <property type="entry name" value="Amidohydro_1"/>
    <property type="match status" value="1"/>
</dbReference>
<feature type="binding site" evidence="7">
    <location>
        <position position="146"/>
    </location>
    <ligand>
        <name>substrate</name>
    </ligand>
</feature>
<dbReference type="Gene3D" id="2.30.40.10">
    <property type="entry name" value="Urease, subunit C, domain 1"/>
    <property type="match status" value="1"/>
</dbReference>
<evidence type="ECO:0000256" key="7">
    <source>
        <dbReference type="PIRSR" id="PIRSR038994-2"/>
    </source>
</evidence>
<dbReference type="GO" id="GO:0008448">
    <property type="term" value="F:N-acetylglucosamine-6-phosphate deacetylase activity"/>
    <property type="evidence" value="ECO:0007669"/>
    <property type="project" value="InterPro"/>
</dbReference>
<evidence type="ECO:0000256" key="8">
    <source>
        <dbReference type="PIRSR" id="PIRSR038994-3"/>
    </source>
</evidence>
<evidence type="ECO:0000256" key="4">
    <source>
        <dbReference type="ARBA" id="ARBA00023277"/>
    </source>
</evidence>
<reference evidence="10 11" key="1">
    <citation type="submission" date="2018-12" db="EMBL/GenBank/DDBJ databases">
        <title>Complete Genome Sequence of Glutamicibacter creatinolyticus strain LGCM259,isolated from an abscess of a 12-year-old mare in Italy.</title>
        <authorList>
            <person name="Santos R.G."/>
            <person name="Silva A.L."/>
            <person name="Seyffert N."/>
            <person name="Castro T.L.P."/>
            <person name="Attili A.R."/>
            <person name="Rifici C."/>
            <person name="Mazzullo G."/>
            <person name="Brenig B."/>
            <person name="Venanzi F."/>
            <person name="Azevedo V."/>
        </authorList>
    </citation>
    <scope>NUCLEOTIDE SEQUENCE [LARGE SCALE GENOMIC DNA]</scope>
    <source>
        <strain evidence="10 11">LGCM 259</strain>
    </source>
</reference>
<evidence type="ECO:0000256" key="5">
    <source>
        <dbReference type="PIRNR" id="PIRNR038994"/>
    </source>
</evidence>
<evidence type="ECO:0000313" key="11">
    <source>
        <dbReference type="Proteomes" id="UP000307000"/>
    </source>
</evidence>
<evidence type="ECO:0000256" key="3">
    <source>
        <dbReference type="ARBA" id="ARBA00022801"/>
    </source>
</evidence>
<dbReference type="PANTHER" id="PTHR11113:SF14">
    <property type="entry name" value="N-ACETYLGLUCOSAMINE-6-PHOSPHATE DEACETYLASE"/>
    <property type="match status" value="1"/>
</dbReference>
<dbReference type="Proteomes" id="UP000307000">
    <property type="component" value="Chromosome"/>
</dbReference>
<feature type="domain" description="Amidohydrolase-related" evidence="9">
    <location>
        <begin position="60"/>
        <end position="404"/>
    </location>
</feature>
<feature type="binding site" evidence="7">
    <location>
        <position position="274"/>
    </location>
    <ligand>
        <name>substrate</name>
    </ligand>
</feature>
<dbReference type="SUPFAM" id="SSF51556">
    <property type="entry name" value="Metallo-dependent hydrolases"/>
    <property type="match status" value="1"/>
</dbReference>
<dbReference type="InterPro" id="IPR006680">
    <property type="entry name" value="Amidohydro-rel"/>
</dbReference>
<comment type="cofactor">
    <cofactor evidence="8">
        <name>a divalent metal cation</name>
        <dbReference type="ChEBI" id="CHEBI:60240"/>
    </cofactor>
    <text evidence="8">Binds 1 divalent metal cation per subunit.</text>
</comment>
<evidence type="ECO:0000256" key="6">
    <source>
        <dbReference type="PIRSR" id="PIRSR038994-1"/>
    </source>
</evidence>
<name>A0A5B7WS46_9MICC</name>